<feature type="domain" description="RRM" evidence="9">
    <location>
        <begin position="16"/>
        <end position="94"/>
    </location>
</feature>
<evidence type="ECO:0000256" key="8">
    <source>
        <dbReference type="SAM" id="MobiDB-lite"/>
    </source>
</evidence>
<keyword evidence="2" id="KW-0597">Phosphoprotein</keyword>
<dbReference type="CDD" id="cd12311">
    <property type="entry name" value="RRM_SRSF2_SRSF8"/>
    <property type="match status" value="1"/>
</dbReference>
<dbReference type="InterPro" id="IPR035979">
    <property type="entry name" value="RBD_domain_sf"/>
</dbReference>
<comment type="subcellular location">
    <subcellularLocation>
        <location evidence="1">Nucleus</location>
    </subcellularLocation>
</comment>
<keyword evidence="4 7" id="KW-0694">RNA-binding</keyword>
<evidence type="ECO:0000256" key="6">
    <source>
        <dbReference type="ARBA" id="ARBA00023242"/>
    </source>
</evidence>
<dbReference type="PANTHER" id="PTHR48028">
    <property type="entry name" value="GLYCINE-RICH RNA-BINDING PROTEIN RZ1A"/>
    <property type="match status" value="1"/>
</dbReference>
<dbReference type="InterPro" id="IPR012677">
    <property type="entry name" value="Nucleotide-bd_a/b_plait_sf"/>
</dbReference>
<feature type="compositionally biased region" description="Basic residues" evidence="8">
    <location>
        <begin position="113"/>
        <end position="124"/>
    </location>
</feature>
<evidence type="ECO:0000256" key="4">
    <source>
        <dbReference type="ARBA" id="ARBA00022884"/>
    </source>
</evidence>
<evidence type="ECO:0000313" key="10">
    <source>
        <dbReference type="EMBL" id="KAK9921631.1"/>
    </source>
</evidence>
<dbReference type="AlphaFoldDB" id="A0AAW1WAD6"/>
<dbReference type="SMART" id="SM00360">
    <property type="entry name" value="RRM"/>
    <property type="match status" value="1"/>
</dbReference>
<feature type="compositionally biased region" description="Basic and acidic residues" evidence="8">
    <location>
        <begin position="125"/>
        <end position="135"/>
    </location>
</feature>
<dbReference type="Gene3D" id="3.30.70.330">
    <property type="match status" value="1"/>
</dbReference>
<dbReference type="FunFam" id="3.30.70.330:FF:000192">
    <property type="entry name" value="Serine/arginine-rich splicing factor SC35"/>
    <property type="match status" value="1"/>
</dbReference>
<feature type="compositionally biased region" description="Low complexity" evidence="8">
    <location>
        <begin position="189"/>
        <end position="224"/>
    </location>
</feature>
<evidence type="ECO:0000256" key="1">
    <source>
        <dbReference type="ARBA" id="ARBA00004123"/>
    </source>
</evidence>
<dbReference type="GO" id="GO:0006397">
    <property type="term" value="P:mRNA processing"/>
    <property type="evidence" value="ECO:0007669"/>
    <property type="project" value="UniProtKB-KW"/>
</dbReference>
<keyword evidence="11" id="KW-1185">Reference proteome</keyword>
<dbReference type="InterPro" id="IPR000504">
    <property type="entry name" value="RRM_dom"/>
</dbReference>
<feature type="region of interest" description="Disordered" evidence="8">
    <location>
        <begin position="100"/>
        <end position="146"/>
    </location>
</feature>
<dbReference type="GO" id="GO:0005634">
    <property type="term" value="C:nucleus"/>
    <property type="evidence" value="ECO:0007669"/>
    <property type="project" value="UniProtKB-SubCell"/>
</dbReference>
<evidence type="ECO:0000256" key="2">
    <source>
        <dbReference type="ARBA" id="ARBA00022553"/>
    </source>
</evidence>
<dbReference type="PROSITE" id="PS50102">
    <property type="entry name" value="RRM"/>
    <property type="match status" value="1"/>
</dbReference>
<reference evidence="10 11" key="1">
    <citation type="journal article" date="2023" name="G3 (Bethesda)">
        <title>A chromosome-length genome assembly and annotation of blackberry (Rubus argutus, cv. 'Hillquist').</title>
        <authorList>
            <person name="Bruna T."/>
            <person name="Aryal R."/>
            <person name="Dudchenko O."/>
            <person name="Sargent D.J."/>
            <person name="Mead D."/>
            <person name="Buti M."/>
            <person name="Cavallini A."/>
            <person name="Hytonen T."/>
            <person name="Andres J."/>
            <person name="Pham M."/>
            <person name="Weisz D."/>
            <person name="Mascagni F."/>
            <person name="Usai G."/>
            <person name="Natali L."/>
            <person name="Bassil N."/>
            <person name="Fernandez G.E."/>
            <person name="Lomsadze A."/>
            <person name="Armour M."/>
            <person name="Olukolu B."/>
            <person name="Poorten T."/>
            <person name="Britton C."/>
            <person name="Davik J."/>
            <person name="Ashrafi H."/>
            <person name="Aiden E.L."/>
            <person name="Borodovsky M."/>
            <person name="Worthington M."/>
        </authorList>
    </citation>
    <scope>NUCLEOTIDE SEQUENCE [LARGE SCALE GENOMIC DNA]</scope>
    <source>
        <strain evidence="10">PI 553951</strain>
    </source>
</reference>
<sequence>MSHFGRSGPPDITDTYSLLVLNITFRTSADDLFPLFDKYGKVVDIFIPRDRRTGDSRGFAFVRYKYADEAQKAVERLDGRVVDGREITVQFAKYGPNAERIHKGKIAEPLPKSRYRSRSRSPQRRYRDDYRDRDYRRRSRSRSWDRYERDRYRHGRDRDYYRRSRSPSASPDYYRSRGRGRYYDDRQSRSPIRSRSIDSASPARRSPTPRRSLSPLSRSGSASPDGRGRDRSPASRSVSPQGRLADSRSPSPRHSDDLLGWSMRRWIQLNGSIALADAAYDIGPVTYMNLKGFVIAVMVQVDAAHKLDL</sequence>
<feature type="region of interest" description="Disordered" evidence="8">
    <location>
        <begin position="158"/>
        <end position="255"/>
    </location>
</feature>
<evidence type="ECO:0000256" key="3">
    <source>
        <dbReference type="ARBA" id="ARBA00022664"/>
    </source>
</evidence>
<dbReference type="GO" id="GO:0003723">
    <property type="term" value="F:RNA binding"/>
    <property type="evidence" value="ECO:0007669"/>
    <property type="project" value="UniProtKB-UniRule"/>
</dbReference>
<keyword evidence="6" id="KW-0539">Nucleus</keyword>
<dbReference type="PANTHER" id="PTHR48028:SF4">
    <property type="entry name" value="SC35-LIKE SPLICING FACTOR"/>
    <property type="match status" value="1"/>
</dbReference>
<gene>
    <name evidence="10" type="ORF">M0R45_030134</name>
</gene>
<proteinExistence type="predicted"/>
<comment type="caution">
    <text evidence="10">The sequence shown here is derived from an EMBL/GenBank/DDBJ whole genome shotgun (WGS) entry which is preliminary data.</text>
</comment>
<evidence type="ECO:0000259" key="9">
    <source>
        <dbReference type="PROSITE" id="PS50102"/>
    </source>
</evidence>
<evidence type="ECO:0000313" key="11">
    <source>
        <dbReference type="Proteomes" id="UP001457282"/>
    </source>
</evidence>
<accession>A0AAW1WAD6</accession>
<evidence type="ECO:0000256" key="5">
    <source>
        <dbReference type="ARBA" id="ARBA00023187"/>
    </source>
</evidence>
<dbReference type="Proteomes" id="UP001457282">
    <property type="component" value="Unassembled WGS sequence"/>
</dbReference>
<keyword evidence="3" id="KW-0507">mRNA processing</keyword>
<protein>
    <recommendedName>
        <fullName evidence="9">RRM domain-containing protein</fullName>
    </recommendedName>
</protein>
<evidence type="ECO:0000256" key="7">
    <source>
        <dbReference type="PROSITE-ProRule" id="PRU00176"/>
    </source>
</evidence>
<organism evidence="10 11">
    <name type="scientific">Rubus argutus</name>
    <name type="common">Southern blackberry</name>
    <dbReference type="NCBI Taxonomy" id="59490"/>
    <lineage>
        <taxon>Eukaryota</taxon>
        <taxon>Viridiplantae</taxon>
        <taxon>Streptophyta</taxon>
        <taxon>Embryophyta</taxon>
        <taxon>Tracheophyta</taxon>
        <taxon>Spermatophyta</taxon>
        <taxon>Magnoliopsida</taxon>
        <taxon>eudicotyledons</taxon>
        <taxon>Gunneridae</taxon>
        <taxon>Pentapetalae</taxon>
        <taxon>rosids</taxon>
        <taxon>fabids</taxon>
        <taxon>Rosales</taxon>
        <taxon>Rosaceae</taxon>
        <taxon>Rosoideae</taxon>
        <taxon>Rosoideae incertae sedis</taxon>
        <taxon>Rubus</taxon>
    </lineage>
</organism>
<dbReference type="InterPro" id="IPR003954">
    <property type="entry name" value="RRM_euk-type"/>
</dbReference>
<name>A0AAW1WAD6_RUBAR</name>
<dbReference type="InterPro" id="IPR051106">
    <property type="entry name" value="RNA-bind/splicing_reg"/>
</dbReference>
<dbReference type="EMBL" id="JBEDUW010000006">
    <property type="protein sequence ID" value="KAK9921631.1"/>
    <property type="molecule type" value="Genomic_DNA"/>
</dbReference>
<dbReference type="GO" id="GO:0008380">
    <property type="term" value="P:RNA splicing"/>
    <property type="evidence" value="ECO:0007669"/>
    <property type="project" value="UniProtKB-KW"/>
</dbReference>
<dbReference type="SMART" id="SM00361">
    <property type="entry name" value="RRM_1"/>
    <property type="match status" value="1"/>
</dbReference>
<dbReference type="Pfam" id="PF00076">
    <property type="entry name" value="RRM_1"/>
    <property type="match status" value="1"/>
</dbReference>
<dbReference type="SUPFAM" id="SSF54928">
    <property type="entry name" value="RNA-binding domain, RBD"/>
    <property type="match status" value="1"/>
</dbReference>
<keyword evidence="5" id="KW-0508">mRNA splicing</keyword>